<dbReference type="Proteomes" id="UP000293434">
    <property type="component" value="Unassembled WGS sequence"/>
</dbReference>
<dbReference type="InterPro" id="IPR015590">
    <property type="entry name" value="Aldehyde_DH_dom"/>
</dbReference>
<evidence type="ECO:0000259" key="5">
    <source>
        <dbReference type="Pfam" id="PF00171"/>
    </source>
</evidence>
<gene>
    <name evidence="6" type="ORF">EIG94_15915</name>
</gene>
<dbReference type="Gene3D" id="3.40.309.10">
    <property type="entry name" value="Aldehyde Dehydrogenase, Chain A, domain 2"/>
    <property type="match status" value="1"/>
</dbReference>
<feature type="compositionally biased region" description="Basic and acidic residues" evidence="4">
    <location>
        <begin position="7"/>
        <end position="16"/>
    </location>
</feature>
<dbReference type="SUPFAM" id="SSF53720">
    <property type="entry name" value="ALDH-like"/>
    <property type="match status" value="1"/>
</dbReference>
<dbReference type="InterPro" id="IPR016163">
    <property type="entry name" value="Ald_DH_C"/>
</dbReference>
<dbReference type="AlphaFoldDB" id="A0AB74E4X9"/>
<organism evidence="6 7">
    <name type="scientific">Staphylococcus aureus</name>
    <dbReference type="NCBI Taxonomy" id="1280"/>
    <lineage>
        <taxon>Bacteria</taxon>
        <taxon>Bacillati</taxon>
        <taxon>Bacillota</taxon>
        <taxon>Bacilli</taxon>
        <taxon>Bacillales</taxon>
        <taxon>Staphylococcaceae</taxon>
        <taxon>Staphylococcus</taxon>
    </lineage>
</organism>
<dbReference type="RefSeq" id="WP_130133274.1">
    <property type="nucleotide sequence ID" value="NZ_RQTC01000510.1"/>
</dbReference>
<feature type="non-terminal residue" evidence="6">
    <location>
        <position position="92"/>
    </location>
</feature>
<evidence type="ECO:0000256" key="3">
    <source>
        <dbReference type="ARBA" id="ARBA00039869"/>
    </source>
</evidence>
<accession>A0AB74E4X9</accession>
<dbReference type="GO" id="GO:0004029">
    <property type="term" value="F:aldehyde dehydrogenase (NAD+) activity"/>
    <property type="evidence" value="ECO:0007669"/>
    <property type="project" value="UniProtKB-EC"/>
</dbReference>
<evidence type="ECO:0000256" key="4">
    <source>
        <dbReference type="SAM" id="MobiDB-lite"/>
    </source>
</evidence>
<dbReference type="EC" id="1.2.1.3" evidence="2"/>
<evidence type="ECO:0000313" key="6">
    <source>
        <dbReference type="EMBL" id="RZH89790.1"/>
    </source>
</evidence>
<dbReference type="PANTHER" id="PTHR43111">
    <property type="entry name" value="ALDEHYDE DEHYDROGENASE B-RELATED"/>
    <property type="match status" value="1"/>
</dbReference>
<feature type="domain" description="Aldehyde dehydrogenase" evidence="5">
    <location>
        <begin position="2"/>
        <end position="92"/>
    </location>
</feature>
<reference evidence="6 7" key="1">
    <citation type="submission" date="2018-11" db="EMBL/GenBank/DDBJ databases">
        <title>Genomic profiling of Staphylococcus species from a Poultry farm system in KwaZulu-Natal, South Africa.</title>
        <authorList>
            <person name="Amoako D.G."/>
            <person name="Somboro A.M."/>
            <person name="Abia A.L.K."/>
            <person name="Bester L.A."/>
            <person name="Essack S.Y."/>
        </authorList>
    </citation>
    <scope>NUCLEOTIDE SEQUENCE [LARGE SCALE GENOMIC DNA]</scope>
    <source>
        <strain evidence="6 7">SA9</strain>
    </source>
</reference>
<dbReference type="InterPro" id="IPR016161">
    <property type="entry name" value="Ald_DH/histidinol_DH"/>
</dbReference>
<dbReference type="PANTHER" id="PTHR43111:SF1">
    <property type="entry name" value="ALDEHYDE DEHYDROGENASE B-RELATED"/>
    <property type="match status" value="1"/>
</dbReference>
<feature type="region of interest" description="Disordered" evidence="4">
    <location>
        <begin position="1"/>
        <end position="24"/>
    </location>
</feature>
<name>A0AB74E4X9_STAAU</name>
<dbReference type="Pfam" id="PF00171">
    <property type="entry name" value="Aldedh"/>
    <property type="match status" value="1"/>
</dbReference>
<comment type="caution">
    <text evidence="6">The sequence shown here is derived from an EMBL/GenBank/DDBJ whole genome shotgun (WGS) entry which is preliminary data.</text>
</comment>
<proteinExistence type="inferred from homology"/>
<comment type="similarity">
    <text evidence="1">Belongs to the aldehyde dehydrogenase family.</text>
</comment>
<dbReference type="EMBL" id="RQTC01000510">
    <property type="protein sequence ID" value="RZH89790.1"/>
    <property type="molecule type" value="Genomic_DNA"/>
</dbReference>
<feature type="non-terminal residue" evidence="6">
    <location>
        <position position="1"/>
    </location>
</feature>
<evidence type="ECO:0000256" key="2">
    <source>
        <dbReference type="ARBA" id="ARBA00024226"/>
    </source>
</evidence>
<protein>
    <recommendedName>
        <fullName evidence="3">Putative aldehyde dehydrogenase AldA</fullName>
        <ecNumber evidence="2">1.2.1.3</ecNumber>
    </recommendedName>
</protein>
<evidence type="ECO:0000313" key="7">
    <source>
        <dbReference type="Proteomes" id="UP000293434"/>
    </source>
</evidence>
<sequence length="92" mass="10302">EAFSNMKVREPIDEAKQMGIQTGKDKLDKSQDYIEAEKEIDAQIVAGGHRLTENGLHKGYFSEPKLIAVPDHHHKLAQEEILGPVLTVIKVK</sequence>
<evidence type="ECO:0000256" key="1">
    <source>
        <dbReference type="ARBA" id="ARBA00009986"/>
    </source>
</evidence>